<organism evidence="1 2">
    <name type="scientific">Clostridium lapidicellarium</name>
    <dbReference type="NCBI Taxonomy" id="3240931"/>
    <lineage>
        <taxon>Bacteria</taxon>
        <taxon>Bacillati</taxon>
        <taxon>Bacillota</taxon>
        <taxon>Clostridia</taxon>
        <taxon>Eubacteriales</taxon>
        <taxon>Clostridiaceae</taxon>
        <taxon>Clostridium</taxon>
    </lineage>
</organism>
<evidence type="ECO:0000313" key="1">
    <source>
        <dbReference type="EMBL" id="MEY8762350.1"/>
    </source>
</evidence>
<dbReference type="Pfam" id="PF06289">
    <property type="entry name" value="FlbD"/>
    <property type="match status" value="1"/>
</dbReference>
<dbReference type="Proteomes" id="UP001565220">
    <property type="component" value="Unassembled WGS sequence"/>
</dbReference>
<dbReference type="RefSeq" id="WP_294181444.1">
    <property type="nucleotide sequence ID" value="NZ_JBGFFE010000001.1"/>
</dbReference>
<dbReference type="InterPro" id="IPR009384">
    <property type="entry name" value="SwrD-like"/>
</dbReference>
<dbReference type="PANTHER" id="PTHR39185:SF1">
    <property type="entry name" value="SWARMING MOTILITY PROTEIN SWRD"/>
    <property type="match status" value="1"/>
</dbReference>
<keyword evidence="1" id="KW-0966">Cell projection</keyword>
<dbReference type="EMBL" id="JBGFFE010000001">
    <property type="protein sequence ID" value="MEY8762350.1"/>
    <property type="molecule type" value="Genomic_DNA"/>
</dbReference>
<evidence type="ECO:0000313" key="2">
    <source>
        <dbReference type="Proteomes" id="UP001565220"/>
    </source>
</evidence>
<keyword evidence="2" id="KW-1185">Reference proteome</keyword>
<dbReference type="PANTHER" id="PTHR39185">
    <property type="entry name" value="SWARMING MOTILITY PROTEIN SWRD"/>
    <property type="match status" value="1"/>
</dbReference>
<gene>
    <name evidence="1" type="ORF">AB8S09_01625</name>
</gene>
<proteinExistence type="predicted"/>
<sequence>MIKLTGLDDKEFVINADHIEKLTQTPQSVITLTNGNKYVVKETNDEIIKKVVEYKRKIYRGDYSK</sequence>
<keyword evidence="1" id="KW-0282">Flagellum</keyword>
<accession>A0ABV4DVZ0</accession>
<name>A0ABV4DVZ0_9CLOT</name>
<keyword evidence="1" id="KW-0969">Cilium</keyword>
<protein>
    <submittedName>
        <fullName evidence="1">Flagellar FlbD family protein</fullName>
    </submittedName>
</protein>
<reference evidence="1 2" key="1">
    <citation type="submission" date="2024-08" db="EMBL/GenBank/DDBJ databases">
        <title>Clostridium lapicellarii sp. nov., and Clostridium renhuaiense sp. nov., two species isolated from the mud in a fermentation cellar used for producing sauce-flavour Chinese liquors.</title>
        <authorList>
            <person name="Yang F."/>
            <person name="Wang H."/>
            <person name="Chen L.Q."/>
            <person name="Zhou N."/>
            <person name="Lu J.J."/>
            <person name="Pu X.X."/>
            <person name="Wan B."/>
            <person name="Wang L."/>
            <person name="Liu S.J."/>
        </authorList>
    </citation>
    <scope>NUCLEOTIDE SEQUENCE [LARGE SCALE GENOMIC DNA]</scope>
    <source>
        <strain evidence="1 2">MT-113</strain>
    </source>
</reference>
<comment type="caution">
    <text evidence="1">The sequence shown here is derived from an EMBL/GenBank/DDBJ whole genome shotgun (WGS) entry which is preliminary data.</text>
</comment>